<dbReference type="Proteomes" id="UP000001683">
    <property type="component" value="Chromosome"/>
</dbReference>
<dbReference type="OrthoDB" id="9787279at2"/>
<gene>
    <name evidence="7" type="ordered locus">Nther_0862</name>
</gene>
<dbReference type="AlphaFoldDB" id="B2A881"/>
<evidence type="ECO:0000313" key="7">
    <source>
        <dbReference type="EMBL" id="ACB84447.1"/>
    </source>
</evidence>
<feature type="transmembrane region" description="Helical" evidence="6">
    <location>
        <begin position="144"/>
        <end position="163"/>
    </location>
</feature>
<comment type="similarity">
    <text evidence="2">Belongs to the purine-cytosine permease (2.A.39) family.</text>
</comment>
<protein>
    <submittedName>
        <fullName evidence="7">Permease for cytosine/purines uracil thiamine allantoin</fullName>
    </submittedName>
</protein>
<keyword evidence="4 6" id="KW-1133">Transmembrane helix</keyword>
<feature type="transmembrane region" description="Helical" evidence="6">
    <location>
        <begin position="27"/>
        <end position="47"/>
    </location>
</feature>
<evidence type="ECO:0000256" key="2">
    <source>
        <dbReference type="ARBA" id="ARBA00008974"/>
    </source>
</evidence>
<feature type="transmembrane region" description="Helical" evidence="6">
    <location>
        <begin position="59"/>
        <end position="83"/>
    </location>
</feature>
<dbReference type="KEGG" id="nth:Nther_0862"/>
<keyword evidence="8" id="KW-1185">Reference proteome</keyword>
<dbReference type="GO" id="GO:0015209">
    <property type="term" value="F:cytosine transmembrane transporter activity"/>
    <property type="evidence" value="ECO:0007669"/>
    <property type="project" value="InterPro"/>
</dbReference>
<dbReference type="FunCoup" id="B2A881">
    <property type="interactions" value="82"/>
</dbReference>
<evidence type="ECO:0000256" key="3">
    <source>
        <dbReference type="ARBA" id="ARBA00022692"/>
    </source>
</evidence>
<sequence>MSDKTNQADVFEDHAVSAVPKEQQRSFTGMFMVYTGVLVCMAVIWTGGELGRGLALNNMILAILGGSVITAIIGLLTGIIGGYTRTSTYVILRHSFGRYGSMVAGAAVSGISCGIGWFFIQAWLFSEVMETISLELWGSVPYLFQGHISAFWGAILMTLTAIFGFKGLALLSYVTVPLFIVILGGGSVAAITEAGGFSQIAQATPAEPMTIGAAITAIVGSYIAGATISPDIARYAAKPTHGGWAWFWQVLFMQPLLFLAAGLLTLLTPQADVAEAMAHLGIGVGALLIVILGQWTTNDNNLYNGALAFANTIKVKKAVITGILGFVGAILASLTALGVFGADPFMTFLNQLGRFLPPIAGILIADFYILKPYLQGKKDPENRYQFGPGTEYACINWVGILSWIGAGYFSVYLPGIVALNSILLSFIAFIILTYTCEMFNIQYTSGSYVEESTGF</sequence>
<organism evidence="7 8">
    <name type="scientific">Natranaerobius thermophilus (strain ATCC BAA-1301 / DSM 18059 / JW/NM-WN-LF)</name>
    <dbReference type="NCBI Taxonomy" id="457570"/>
    <lineage>
        <taxon>Bacteria</taxon>
        <taxon>Bacillati</taxon>
        <taxon>Bacillota</taxon>
        <taxon>Clostridia</taxon>
        <taxon>Natranaerobiales</taxon>
        <taxon>Natranaerobiaceae</taxon>
        <taxon>Natranaerobius</taxon>
    </lineage>
</organism>
<dbReference type="GO" id="GO:0005886">
    <property type="term" value="C:plasma membrane"/>
    <property type="evidence" value="ECO:0007669"/>
    <property type="project" value="TreeGrafter"/>
</dbReference>
<dbReference type="EMBL" id="CP001034">
    <property type="protein sequence ID" value="ACB84447.1"/>
    <property type="molecule type" value="Genomic_DNA"/>
</dbReference>
<dbReference type="InterPro" id="IPR030191">
    <property type="entry name" value="CodB"/>
</dbReference>
<reference evidence="7 8" key="1">
    <citation type="submission" date="2008-04" db="EMBL/GenBank/DDBJ databases">
        <title>Complete sequence of chromosome of Natranaerobius thermophilus JW/NM-WN-LF.</title>
        <authorList>
            <consortium name="US DOE Joint Genome Institute"/>
            <person name="Copeland A."/>
            <person name="Lucas S."/>
            <person name="Lapidus A."/>
            <person name="Glavina del Rio T."/>
            <person name="Dalin E."/>
            <person name="Tice H."/>
            <person name="Bruce D."/>
            <person name="Goodwin L."/>
            <person name="Pitluck S."/>
            <person name="Chertkov O."/>
            <person name="Brettin T."/>
            <person name="Detter J.C."/>
            <person name="Han C."/>
            <person name="Kuske C.R."/>
            <person name="Schmutz J."/>
            <person name="Larimer F."/>
            <person name="Land M."/>
            <person name="Hauser L."/>
            <person name="Kyrpides N."/>
            <person name="Lykidis A."/>
            <person name="Mesbah N.M."/>
            <person name="Wiegel J."/>
        </authorList>
    </citation>
    <scope>NUCLEOTIDE SEQUENCE [LARGE SCALE GENOMIC DNA]</scope>
    <source>
        <strain evidence="8">ATCC BAA-1301 / DSM 18059 / JW/NM-WN-LF</strain>
    </source>
</reference>
<evidence type="ECO:0000256" key="6">
    <source>
        <dbReference type="SAM" id="Phobius"/>
    </source>
</evidence>
<keyword evidence="5 6" id="KW-0472">Membrane</keyword>
<name>B2A881_NATTJ</name>
<feature type="transmembrane region" description="Helical" evidence="6">
    <location>
        <begin position="170"/>
        <end position="191"/>
    </location>
</feature>
<dbReference type="HOGENOM" id="CLU_035711_0_0_9"/>
<dbReference type="PANTHER" id="PTHR30569">
    <property type="entry name" value="CYTOSINE TRANSPORTER CODB"/>
    <property type="match status" value="1"/>
</dbReference>
<feature type="transmembrane region" description="Helical" evidence="6">
    <location>
        <begin position="352"/>
        <end position="370"/>
    </location>
</feature>
<accession>B2A881</accession>
<feature type="transmembrane region" description="Helical" evidence="6">
    <location>
        <begin position="276"/>
        <end position="297"/>
    </location>
</feature>
<feature type="transmembrane region" description="Helical" evidence="6">
    <location>
        <begin position="103"/>
        <end position="124"/>
    </location>
</feature>
<evidence type="ECO:0000256" key="5">
    <source>
        <dbReference type="ARBA" id="ARBA00023136"/>
    </source>
</evidence>
<feature type="transmembrane region" description="Helical" evidence="6">
    <location>
        <begin position="417"/>
        <end position="436"/>
    </location>
</feature>
<comment type="subcellular location">
    <subcellularLocation>
        <location evidence="1">Membrane</location>
        <topology evidence="1">Multi-pass membrane protein</topology>
    </subcellularLocation>
</comment>
<feature type="transmembrane region" description="Helical" evidence="6">
    <location>
        <begin position="245"/>
        <end position="264"/>
    </location>
</feature>
<dbReference type="RefSeq" id="WP_012447325.1">
    <property type="nucleotide sequence ID" value="NC_010718.1"/>
</dbReference>
<dbReference type="PANTHER" id="PTHR30569:SF0">
    <property type="entry name" value="CYTOSINE PERMEASE"/>
    <property type="match status" value="1"/>
</dbReference>
<feature type="transmembrane region" description="Helical" evidence="6">
    <location>
        <begin position="211"/>
        <end position="233"/>
    </location>
</feature>
<keyword evidence="3 6" id="KW-0812">Transmembrane</keyword>
<evidence type="ECO:0000313" key="8">
    <source>
        <dbReference type="Proteomes" id="UP000001683"/>
    </source>
</evidence>
<reference evidence="7 8" key="2">
    <citation type="journal article" date="2011" name="J. Bacteriol.">
        <title>Complete genome sequence of the anaerobic, halophilic alkalithermophile Natranaerobius thermophilus JW/NM-WN-LF.</title>
        <authorList>
            <person name="Zhao B."/>
            <person name="Mesbah N.M."/>
            <person name="Dalin E."/>
            <person name="Goodwin L."/>
            <person name="Nolan M."/>
            <person name="Pitluck S."/>
            <person name="Chertkov O."/>
            <person name="Brettin T.S."/>
            <person name="Han J."/>
            <person name="Larimer F.W."/>
            <person name="Land M.L."/>
            <person name="Hauser L."/>
            <person name="Kyrpides N."/>
            <person name="Wiegel J."/>
        </authorList>
    </citation>
    <scope>NUCLEOTIDE SEQUENCE [LARGE SCALE GENOMIC DNA]</scope>
    <source>
        <strain evidence="8">ATCC BAA-1301 / DSM 18059 / JW/NM-WN-LF</strain>
    </source>
</reference>
<dbReference type="InterPro" id="IPR001248">
    <property type="entry name" value="Pur-cyt_permease"/>
</dbReference>
<proteinExistence type="inferred from homology"/>
<dbReference type="Gene3D" id="1.10.4160.10">
    <property type="entry name" value="Hydantoin permease"/>
    <property type="match status" value="1"/>
</dbReference>
<evidence type="ECO:0000256" key="4">
    <source>
        <dbReference type="ARBA" id="ARBA00022989"/>
    </source>
</evidence>
<evidence type="ECO:0000256" key="1">
    <source>
        <dbReference type="ARBA" id="ARBA00004141"/>
    </source>
</evidence>
<feature type="transmembrane region" description="Helical" evidence="6">
    <location>
        <begin position="391"/>
        <end position="411"/>
    </location>
</feature>
<dbReference type="Pfam" id="PF02133">
    <property type="entry name" value="Transp_cyt_pur"/>
    <property type="match status" value="1"/>
</dbReference>
<feature type="transmembrane region" description="Helical" evidence="6">
    <location>
        <begin position="318"/>
        <end position="340"/>
    </location>
</feature>
<dbReference type="STRING" id="457570.Nther_0862"/>
<dbReference type="InParanoid" id="B2A881"/>
<dbReference type="eggNOG" id="COG1457">
    <property type="taxonomic scope" value="Bacteria"/>
</dbReference>